<sequence length="232" mass="25940">MSLGLARRKELQKRRSQRLWMMMKFIFLCALIGGTAYFSYDTGQEIAKQNYRFAQDKYDQLEKENQQLIRELGSSKAALEQMQSLVPNDQVRDLLQVVSDKSAEGVAVERMARLVGGMTTNEACGTESEVKRFVVTTLVNTEKSNVSFERGLITISGSGSPTLNEEGNPEAWFDPTKPVTLTFTLPGGETQEISGILPLHHSIVQGDKEYRFSMTPGRRSFVDVTLLTCSVN</sequence>
<protein>
    <submittedName>
        <fullName evidence="2">Uncharacterized protein</fullName>
    </submittedName>
</protein>
<name>A0A501PD33_9PROT</name>
<gene>
    <name evidence="2" type="ORF">FIV46_17070</name>
</gene>
<feature type="coiled-coil region" evidence="1">
    <location>
        <begin position="44"/>
        <end position="78"/>
    </location>
</feature>
<evidence type="ECO:0000313" key="2">
    <source>
        <dbReference type="EMBL" id="TPD57814.1"/>
    </source>
</evidence>
<dbReference type="EMBL" id="VFIY01000018">
    <property type="protein sequence ID" value="TPD57814.1"/>
    <property type="molecule type" value="Genomic_DNA"/>
</dbReference>
<dbReference type="OrthoDB" id="7339473at2"/>
<keyword evidence="3" id="KW-1185">Reference proteome</keyword>
<keyword evidence="1" id="KW-0175">Coiled coil</keyword>
<comment type="caution">
    <text evidence="2">The sequence shown here is derived from an EMBL/GenBank/DDBJ whole genome shotgun (WGS) entry which is preliminary data.</text>
</comment>
<dbReference type="RefSeq" id="WP_139942130.1">
    <property type="nucleotide sequence ID" value="NZ_JBHSYP010000005.1"/>
</dbReference>
<evidence type="ECO:0000256" key="1">
    <source>
        <dbReference type="SAM" id="Coils"/>
    </source>
</evidence>
<organism evidence="2 3">
    <name type="scientific">Emcibacter nanhaiensis</name>
    <dbReference type="NCBI Taxonomy" id="1505037"/>
    <lineage>
        <taxon>Bacteria</taxon>
        <taxon>Pseudomonadati</taxon>
        <taxon>Pseudomonadota</taxon>
        <taxon>Alphaproteobacteria</taxon>
        <taxon>Emcibacterales</taxon>
        <taxon>Emcibacteraceae</taxon>
        <taxon>Emcibacter</taxon>
    </lineage>
</organism>
<accession>A0A501PD33</accession>
<reference evidence="3" key="1">
    <citation type="submission" date="2019-06" db="EMBL/GenBank/DDBJ databases">
        <title>The complete genome of Emcibacter congregatus ZYLT.</title>
        <authorList>
            <person name="Zhao Z."/>
        </authorList>
    </citation>
    <scope>NUCLEOTIDE SEQUENCE [LARGE SCALE GENOMIC DNA]</scope>
    <source>
        <strain evidence="3">MCCC 1A06723</strain>
    </source>
</reference>
<proteinExistence type="predicted"/>
<dbReference type="AlphaFoldDB" id="A0A501PD33"/>
<evidence type="ECO:0000313" key="3">
    <source>
        <dbReference type="Proteomes" id="UP000319148"/>
    </source>
</evidence>
<dbReference type="Proteomes" id="UP000319148">
    <property type="component" value="Unassembled WGS sequence"/>
</dbReference>